<keyword evidence="3" id="KW-1185">Reference proteome</keyword>
<evidence type="ECO:0000313" key="3">
    <source>
        <dbReference type="Proteomes" id="UP001145145"/>
    </source>
</evidence>
<gene>
    <name evidence="2" type="ORF">Selli1_10490</name>
</gene>
<protein>
    <submittedName>
        <fullName evidence="2">Uncharacterized protein</fullName>
    </submittedName>
</protein>
<evidence type="ECO:0000256" key="1">
    <source>
        <dbReference type="SAM" id="Phobius"/>
    </source>
</evidence>
<keyword evidence="1" id="KW-1133">Transmembrane helix</keyword>
<evidence type="ECO:0000313" key="2">
    <source>
        <dbReference type="EMBL" id="GLG03875.1"/>
    </source>
</evidence>
<proteinExistence type="predicted"/>
<accession>A0A9W6C755</accession>
<dbReference type="AlphaFoldDB" id="A0A9W6C755"/>
<reference evidence="2 3" key="1">
    <citation type="journal article" date="2023" name="Int. J. Syst. Evol. Microbiol.">
        <title>Sellimonas catena sp. nov., isolated from human faeces.</title>
        <authorList>
            <person name="Hisatomi A."/>
            <person name="Ohkuma M."/>
            <person name="Sakamoto M."/>
        </authorList>
    </citation>
    <scope>NUCLEOTIDE SEQUENCE [LARGE SCALE GENOMIC DNA]</scope>
    <source>
        <strain evidence="2 3">12EGH17</strain>
    </source>
</reference>
<dbReference type="Proteomes" id="UP001145145">
    <property type="component" value="Unassembled WGS sequence"/>
</dbReference>
<feature type="transmembrane region" description="Helical" evidence="1">
    <location>
        <begin position="26"/>
        <end position="46"/>
    </location>
</feature>
<dbReference type="RefSeq" id="WP_087252783.1">
    <property type="nucleotide sequence ID" value="NZ_BSBO01000008.1"/>
</dbReference>
<comment type="caution">
    <text evidence="2">The sequence shown here is derived from an EMBL/GenBank/DDBJ whole genome shotgun (WGS) entry which is preliminary data.</text>
</comment>
<keyword evidence="1" id="KW-0472">Membrane</keyword>
<organism evidence="2 3">
    <name type="scientific">Sellimonas catena</name>
    <dbReference type="NCBI Taxonomy" id="2994035"/>
    <lineage>
        <taxon>Bacteria</taxon>
        <taxon>Bacillati</taxon>
        <taxon>Bacillota</taxon>
        <taxon>Clostridia</taxon>
        <taxon>Lachnospirales</taxon>
        <taxon>Lachnospiraceae</taxon>
        <taxon>Sellimonas</taxon>
    </lineage>
</organism>
<sequence>MKRNILSVGKKTKKNLFHTKRIRNKWNVPAAFAAGVVFCLLIFLLVKVMPQFNRNEETLIVLTARSETIYQGENLPELSAGAEFADGTGKKEKEAWLSKEAGYRVQDLLDDLNEGGDYEVECDADGSEAGEFPIRIRLSGELESSLESEWKGKVRIEVKDGTLTVKKDSSEAGK</sequence>
<keyword evidence="1" id="KW-0812">Transmembrane</keyword>
<name>A0A9W6C755_9FIRM</name>
<dbReference type="EMBL" id="BSBO01000008">
    <property type="protein sequence ID" value="GLG03875.1"/>
    <property type="molecule type" value="Genomic_DNA"/>
</dbReference>